<name>A0AB34IST6_PRYPA</name>
<organism evidence="2 3">
    <name type="scientific">Prymnesium parvum</name>
    <name type="common">Toxic golden alga</name>
    <dbReference type="NCBI Taxonomy" id="97485"/>
    <lineage>
        <taxon>Eukaryota</taxon>
        <taxon>Haptista</taxon>
        <taxon>Haptophyta</taxon>
        <taxon>Prymnesiophyceae</taxon>
        <taxon>Prymnesiales</taxon>
        <taxon>Prymnesiaceae</taxon>
        <taxon>Prymnesium</taxon>
    </lineage>
</organism>
<protein>
    <submittedName>
        <fullName evidence="2">Uncharacterized protein</fullName>
    </submittedName>
</protein>
<dbReference type="EMBL" id="JBGBPQ010000018">
    <property type="protein sequence ID" value="KAL1507286.1"/>
    <property type="molecule type" value="Genomic_DNA"/>
</dbReference>
<dbReference type="AlphaFoldDB" id="A0AB34IST6"/>
<feature type="region of interest" description="Disordered" evidence="1">
    <location>
        <begin position="347"/>
        <end position="374"/>
    </location>
</feature>
<sequence>MAALVALAASARLHRPAALPIHAHAAYALRTRVPRGCASSEPDVPPLSFSLALANGKAEPVTLASFDDAIATAEQLAAKHGLSTDAHERLEIDLLNRWLDATDPSLAEESLADDARFPPPPPLSFDLEVAEGVVERVTLASDEDVSDAAATLARRHSLSPSARRDLEEALLERWGAADAPLYAGPSGEALQEVECTLELPEAGVVLEVARSTVGGRGLYLRCGEGVSSVSLPRGTAVCGYAAGAMAARPDAAGGKTVLFRLADLETSVFFEKQLCNVQALLDAPDVREIAGHLVERDEHTQQILSISPDPEYTGARYFVPSEVQPEPLSILHLGQFANDLAIDEVHDEGEEPAEASGRREGAADDGRSAREQYELSSAESNILVLVFRLERDPDDPALLIPTRPVSALARATTFANQIPMELGCHYGANYWDSYSPQLSERPDEATIEDS</sequence>
<gene>
    <name evidence="2" type="ORF">AB1Y20_008133</name>
</gene>
<dbReference type="Proteomes" id="UP001515480">
    <property type="component" value="Unassembled WGS sequence"/>
</dbReference>
<evidence type="ECO:0000256" key="1">
    <source>
        <dbReference type="SAM" id="MobiDB-lite"/>
    </source>
</evidence>
<evidence type="ECO:0000313" key="2">
    <source>
        <dbReference type="EMBL" id="KAL1507286.1"/>
    </source>
</evidence>
<comment type="caution">
    <text evidence="2">The sequence shown here is derived from an EMBL/GenBank/DDBJ whole genome shotgun (WGS) entry which is preliminary data.</text>
</comment>
<proteinExistence type="predicted"/>
<accession>A0AB34IST6</accession>
<reference evidence="2 3" key="1">
    <citation type="journal article" date="2024" name="Science">
        <title>Giant polyketide synthase enzymes in the biosynthesis of giant marine polyether toxins.</title>
        <authorList>
            <person name="Fallon T.R."/>
            <person name="Shende V.V."/>
            <person name="Wierzbicki I.H."/>
            <person name="Pendleton A.L."/>
            <person name="Watervoot N.F."/>
            <person name="Auber R.P."/>
            <person name="Gonzalez D.J."/>
            <person name="Wisecaver J.H."/>
            <person name="Moore B.S."/>
        </authorList>
    </citation>
    <scope>NUCLEOTIDE SEQUENCE [LARGE SCALE GENOMIC DNA]</scope>
    <source>
        <strain evidence="2 3">12B1</strain>
    </source>
</reference>
<keyword evidence="3" id="KW-1185">Reference proteome</keyword>
<evidence type="ECO:0000313" key="3">
    <source>
        <dbReference type="Proteomes" id="UP001515480"/>
    </source>
</evidence>
<feature type="compositionally biased region" description="Basic and acidic residues" evidence="1">
    <location>
        <begin position="356"/>
        <end position="373"/>
    </location>
</feature>